<dbReference type="KEGG" id="hvg:123448816"/>
<evidence type="ECO:0000256" key="1">
    <source>
        <dbReference type="SAM" id="MobiDB-lite"/>
    </source>
</evidence>
<accession>A0A8I6XII7</accession>
<evidence type="ECO:0000313" key="4">
    <source>
        <dbReference type="Proteomes" id="UP000011116"/>
    </source>
</evidence>
<protein>
    <recommendedName>
        <fullName evidence="2">DUF7787 domain-containing protein</fullName>
    </recommendedName>
</protein>
<dbReference type="EnsemblPlants" id="HORVU.MOREX.r3.4HG0382060.1">
    <property type="protein sequence ID" value="HORVU.MOREX.r3.4HG0382060.1"/>
    <property type="gene ID" value="HORVU.MOREX.r3.4HG0382060"/>
</dbReference>
<dbReference type="Gramene" id="HORVU.MOREX.r3.4HG0382060.1">
    <property type="protein sequence ID" value="HORVU.MOREX.r3.4HG0382060.1"/>
    <property type="gene ID" value="HORVU.MOREX.r3.4HG0382060"/>
</dbReference>
<sequence>MTKPADRPRLTMEDYVLFFTTRSGRGLTVDQLNQILFMHGFKKFHNSNKPVIVDALNSLEPLRPRRSTVSINAVAPPPGAAGPSAAVLSTEAVKRDIQDLGWGECPVGSVLSIHAGSAASSPVPLATIHPGSAASSPMPLAAVVQGASPPSTLGASSSLPSAAPGVEGNRKRVLRGQGKAATKKKERRMRELLKLPSIEVQDMPAAAQSSGSIASAV</sequence>
<dbReference type="Proteomes" id="UP000011116">
    <property type="component" value="Chromosome 4H"/>
</dbReference>
<feature type="domain" description="DUF7787" evidence="2">
    <location>
        <begin position="8"/>
        <end position="61"/>
    </location>
</feature>
<evidence type="ECO:0000313" key="3">
    <source>
        <dbReference type="EnsemblPlants" id="HORVU.MOREX.r3.4HG0382060.1"/>
    </source>
</evidence>
<feature type="compositionally biased region" description="Low complexity" evidence="1">
    <location>
        <begin position="146"/>
        <end position="165"/>
    </location>
</feature>
<dbReference type="AlphaFoldDB" id="A0A8I6XII7"/>
<keyword evidence="4" id="KW-1185">Reference proteome</keyword>
<dbReference type="PANTHER" id="PTHR35096">
    <property type="entry name" value="BNAA08G28570D PROTEIN"/>
    <property type="match status" value="1"/>
</dbReference>
<name>A0A8I6XII7_HORVV</name>
<reference evidence="3" key="2">
    <citation type="submission" date="2020-10" db="EMBL/GenBank/DDBJ databases">
        <authorList>
            <person name="Scholz U."/>
            <person name="Mascher M."/>
            <person name="Fiebig A."/>
        </authorList>
    </citation>
    <scope>NUCLEOTIDE SEQUENCE [LARGE SCALE GENOMIC DNA]</scope>
    <source>
        <strain evidence="3">cv. Morex</strain>
    </source>
</reference>
<dbReference type="InterPro" id="IPR056689">
    <property type="entry name" value="DUF7787"/>
</dbReference>
<reference evidence="4" key="1">
    <citation type="journal article" date="2012" name="Nature">
        <title>A physical, genetic and functional sequence assembly of the barley genome.</title>
        <authorList>
            <consortium name="The International Barley Genome Sequencing Consortium"/>
            <person name="Mayer K.F."/>
            <person name="Waugh R."/>
            <person name="Brown J.W."/>
            <person name="Schulman A."/>
            <person name="Langridge P."/>
            <person name="Platzer M."/>
            <person name="Fincher G.B."/>
            <person name="Muehlbauer G.J."/>
            <person name="Sato K."/>
            <person name="Close T.J."/>
            <person name="Wise R.P."/>
            <person name="Stein N."/>
        </authorList>
    </citation>
    <scope>NUCLEOTIDE SEQUENCE [LARGE SCALE GENOMIC DNA]</scope>
    <source>
        <strain evidence="4">cv. Morex</strain>
    </source>
</reference>
<dbReference type="RefSeq" id="XP_044981771.1">
    <property type="nucleotide sequence ID" value="XM_045125836.1"/>
</dbReference>
<dbReference type="Pfam" id="PF25042">
    <property type="entry name" value="DUF7787"/>
    <property type="match status" value="1"/>
</dbReference>
<organism evidence="3 4">
    <name type="scientific">Hordeum vulgare subsp. vulgare</name>
    <name type="common">Domesticated barley</name>
    <dbReference type="NCBI Taxonomy" id="112509"/>
    <lineage>
        <taxon>Eukaryota</taxon>
        <taxon>Viridiplantae</taxon>
        <taxon>Streptophyta</taxon>
        <taxon>Embryophyta</taxon>
        <taxon>Tracheophyta</taxon>
        <taxon>Spermatophyta</taxon>
        <taxon>Magnoliopsida</taxon>
        <taxon>Liliopsida</taxon>
        <taxon>Poales</taxon>
        <taxon>Poaceae</taxon>
        <taxon>BOP clade</taxon>
        <taxon>Pooideae</taxon>
        <taxon>Triticodae</taxon>
        <taxon>Triticeae</taxon>
        <taxon>Hordeinae</taxon>
        <taxon>Hordeum</taxon>
    </lineage>
</organism>
<gene>
    <name evidence="3" type="primary">LOC123448816</name>
</gene>
<dbReference type="PANTHER" id="PTHR35096:SF8">
    <property type="entry name" value="OS03G0308600 PROTEIN"/>
    <property type="match status" value="1"/>
</dbReference>
<evidence type="ECO:0000259" key="2">
    <source>
        <dbReference type="Pfam" id="PF25042"/>
    </source>
</evidence>
<proteinExistence type="predicted"/>
<reference evidence="3" key="3">
    <citation type="submission" date="2022-01" db="UniProtKB">
        <authorList>
            <consortium name="EnsemblPlants"/>
        </authorList>
    </citation>
    <scope>IDENTIFICATION</scope>
    <source>
        <strain evidence="3">subsp. vulgare</strain>
    </source>
</reference>
<dbReference type="OrthoDB" id="692230at2759"/>
<dbReference type="GeneID" id="123448816"/>
<feature type="region of interest" description="Disordered" evidence="1">
    <location>
        <begin position="145"/>
        <end position="187"/>
    </location>
</feature>